<evidence type="ECO:0000313" key="1">
    <source>
        <dbReference type="EMBL" id="MEG3158739.1"/>
    </source>
</evidence>
<keyword evidence="2" id="KW-1185">Reference proteome</keyword>
<protein>
    <submittedName>
        <fullName evidence="1">Uncharacterized protein</fullName>
    </submittedName>
</protein>
<name>A0ABU7YT74_9GAMM</name>
<feature type="non-terminal residue" evidence="1">
    <location>
        <position position="74"/>
    </location>
</feature>
<reference evidence="1 2" key="1">
    <citation type="journal article" date="2017" name="Curr. Microbiol.">
        <title>Lysobacter zhanggongensis sp. nov. Isolated from a Pit Mud.</title>
        <authorList>
            <person name="Zhang X.F."/>
            <person name="Wang H.H."/>
            <person name="Sun X.Y."/>
            <person name="Pan C.M."/>
        </authorList>
    </citation>
    <scope>NUCLEOTIDE SEQUENCE [LARGE SCALE GENOMIC DNA]</scope>
    <source>
        <strain evidence="1 2">ZGLJ7-1</strain>
    </source>
</reference>
<comment type="caution">
    <text evidence="1">The sequence shown here is derived from an EMBL/GenBank/DDBJ whole genome shotgun (WGS) entry which is preliminary data.</text>
</comment>
<evidence type="ECO:0000313" key="2">
    <source>
        <dbReference type="Proteomes" id="UP001334501"/>
    </source>
</evidence>
<dbReference type="EMBL" id="JAXGFO010000126">
    <property type="protein sequence ID" value="MEG3158739.1"/>
    <property type="molecule type" value="Genomic_DNA"/>
</dbReference>
<organism evidence="1 2">
    <name type="scientific">Lysobacter zhanggongensis</name>
    <dbReference type="NCBI Taxonomy" id="1774951"/>
    <lineage>
        <taxon>Bacteria</taxon>
        <taxon>Pseudomonadati</taxon>
        <taxon>Pseudomonadota</taxon>
        <taxon>Gammaproteobacteria</taxon>
        <taxon>Lysobacterales</taxon>
        <taxon>Lysobacteraceae</taxon>
        <taxon>Lysobacter</taxon>
    </lineage>
</organism>
<accession>A0ABU7YT74</accession>
<gene>
    <name evidence="1" type="ORF">SNE33_12840</name>
</gene>
<dbReference type="Proteomes" id="UP001334501">
    <property type="component" value="Unassembled WGS sequence"/>
</dbReference>
<sequence length="74" mass="8399">MHRVAAALAVEDVDRAIEAGLLDCEPCPDCTPHCQVSVIRARDERRFALAARERFRAREARLQRLAAERDARRA</sequence>
<proteinExistence type="predicted"/>